<evidence type="ECO:0000256" key="1">
    <source>
        <dbReference type="SAM" id="SignalP"/>
    </source>
</evidence>
<accession>A0ABU5QUX6</accession>
<comment type="caution">
    <text evidence="3">The sequence shown here is derived from an EMBL/GenBank/DDBJ whole genome shotgun (WGS) entry which is preliminary data.</text>
</comment>
<name>A0ABU5QUX6_9BACT</name>
<dbReference type="SUPFAM" id="SSF49299">
    <property type="entry name" value="PKD domain"/>
    <property type="match status" value="1"/>
</dbReference>
<dbReference type="InterPro" id="IPR026341">
    <property type="entry name" value="T9SS_type_B"/>
</dbReference>
<evidence type="ECO:0000259" key="2">
    <source>
        <dbReference type="PROSITE" id="PS50093"/>
    </source>
</evidence>
<dbReference type="Gene3D" id="2.60.40.10">
    <property type="entry name" value="Immunoglobulins"/>
    <property type="match status" value="1"/>
</dbReference>
<proteinExistence type="predicted"/>
<feature type="domain" description="PKD" evidence="2">
    <location>
        <begin position="39"/>
        <end position="104"/>
    </location>
</feature>
<dbReference type="PROSITE" id="PS50093">
    <property type="entry name" value="PKD"/>
    <property type="match status" value="1"/>
</dbReference>
<feature type="chain" id="PRO_5046354706" evidence="1">
    <location>
        <begin position="19"/>
        <end position="1388"/>
    </location>
</feature>
<dbReference type="NCBIfam" id="TIGR04131">
    <property type="entry name" value="Bac_Flav_CTERM"/>
    <property type="match status" value="1"/>
</dbReference>
<dbReference type="Pfam" id="PF13585">
    <property type="entry name" value="CHU_C"/>
    <property type="match status" value="1"/>
</dbReference>
<dbReference type="CDD" id="cd00146">
    <property type="entry name" value="PKD"/>
    <property type="match status" value="1"/>
</dbReference>
<protein>
    <submittedName>
        <fullName evidence="3">Gliding motility-associated C-terminal domain-containing protein</fullName>
    </submittedName>
</protein>
<evidence type="ECO:0000313" key="3">
    <source>
        <dbReference type="EMBL" id="MEA5260922.1"/>
    </source>
</evidence>
<dbReference type="Proteomes" id="UP001304671">
    <property type="component" value="Unassembled WGS sequence"/>
</dbReference>
<dbReference type="InterPro" id="IPR011044">
    <property type="entry name" value="Quino_amine_DH_bsu"/>
</dbReference>
<dbReference type="SUPFAM" id="SSF50969">
    <property type="entry name" value="YVTN repeat-like/Quinoprotein amine dehydrogenase"/>
    <property type="match status" value="1"/>
</dbReference>
<reference evidence="3 4" key="1">
    <citation type="submission" date="2023-12" db="EMBL/GenBank/DDBJ databases">
        <title>Novel species of the genus Arcicella isolated from rivers.</title>
        <authorList>
            <person name="Lu H."/>
        </authorList>
    </citation>
    <scope>NUCLEOTIDE SEQUENCE [LARGE SCALE GENOMIC DNA]</scope>
    <source>
        <strain evidence="3 4">LMG 21963</strain>
    </source>
</reference>
<organism evidence="3 4">
    <name type="scientific">Arcicella aquatica</name>
    <dbReference type="NCBI Taxonomy" id="217141"/>
    <lineage>
        <taxon>Bacteria</taxon>
        <taxon>Pseudomonadati</taxon>
        <taxon>Bacteroidota</taxon>
        <taxon>Cytophagia</taxon>
        <taxon>Cytophagales</taxon>
        <taxon>Flectobacillaceae</taxon>
        <taxon>Arcicella</taxon>
    </lineage>
</organism>
<keyword evidence="1" id="KW-0732">Signal</keyword>
<dbReference type="EMBL" id="JAYFUL010000075">
    <property type="protein sequence ID" value="MEA5260922.1"/>
    <property type="molecule type" value="Genomic_DNA"/>
</dbReference>
<dbReference type="InterPro" id="IPR013783">
    <property type="entry name" value="Ig-like_fold"/>
</dbReference>
<dbReference type="InterPro" id="IPR035986">
    <property type="entry name" value="PKD_dom_sf"/>
</dbReference>
<dbReference type="InterPro" id="IPR000601">
    <property type="entry name" value="PKD_dom"/>
</dbReference>
<feature type="signal peptide" evidence="1">
    <location>
        <begin position="1"/>
        <end position="18"/>
    </location>
</feature>
<dbReference type="Pfam" id="PF18911">
    <property type="entry name" value="PKD_4"/>
    <property type="match status" value="1"/>
</dbReference>
<gene>
    <name evidence="3" type="ORF">VB264_24200</name>
</gene>
<dbReference type="RefSeq" id="WP_323253868.1">
    <property type="nucleotide sequence ID" value="NZ_JAYFUL010000075.1"/>
</dbReference>
<evidence type="ECO:0000313" key="4">
    <source>
        <dbReference type="Proteomes" id="UP001304671"/>
    </source>
</evidence>
<keyword evidence="4" id="KW-1185">Reference proteome</keyword>
<sequence>MLITCVFITWVCTNTASAQFSATKTCLSECSDSTAATIFKDLGTIVATAWRWDFGDPTSTLKNISTLQNPAHLYSTPGPKLVTLIRTENGVPVTYTKTITINAPPQAFFLGQTPSQQDTTICKGSTILLDPYRNGGAQPQYKYRWFPKGDSTQTLIADTTSCYSVQVTDTITGCSAQNKINVQLCVPPPPKPPETSWFFGNNAGIKFSNGSATPDTEGKLNTVEGVSSIADQNGNLLFYTDGRKVYDKDGNEMAAINPADTLKGSSYSTQSAVIVPQPSCQGCQSYYYIFTTTEINGEKKLTYSIVDIRLNQGKGKIIQKNLPLDDVSSTENLISTFVKKDSTYWVISHDYKTNTYRMYRVTKNGISISKTINIGSKIDSVEKAQGYLKVSQDATKLAIAIPGGARNLVEVYDFADSTGAITNKRIIDLGPAPPTVYGVEFSPDSKTLFVTMKADTIKKPDSYSSLLRYDLTQGDSVSLAKSKITLDSSKKEYYGSVQLGPDGKIYLAVQGTDTLGVIKLPNDTVSYSKTNKIKIDTSYYQRDAFSLSGKTSQLGLPTTATVVITKNSGVGIMASDTCFGSPSNFQTNHLCEGETFKNTKTNWRFYAGPAPQAGNDGKYTPVGSPVYTVNGGAGDAGLKVSYTFLAPGKYHVFVNMGNQCLADTLLPPQEFEIFAIPTADLGNDINLCQNTTTLTAENNLPNSHYAWLINGTFSPRDTLRTLVATKSGKYTVLVEKNGCIAEDSVNVNLYAAKPFNLGADTTICQNASFVLSASNAGTSTTTTFLWNTGQTTPSIVVTSAGTYAVTVKESTTNCEVKDQITVRTLPKPSFIVNRKLPSSCNIKDGQIDIQNLSPTDTYTFVWYKDGIAIAGQTQSSLKGIEAGSYRVSIQSTISCDTTFNITLLALGSNPNIIVRPTDTYCDVLNSGSIAFTVNTNSGVQPTTYDLKLNGNPDASVRSGSVGSILVSSRNYLISDLGAGTYTLELSDPSGCKYIESNLVIAIRPRTVTSITVPPLVCQGDTIVLKANNANTGTISWSTGENTPEIKVSRAGQYTVTVMDATGKCVSTAKSLVSFKPVPVINPSVPNEVCENSRPIQLLASPAAGVWKGANVTPGGLYTPSPYPKTDIVSYEVTGTNGCVGSSTSMIKIAQSPKVDLGADRDVCRNGFDFIGTNLESGVTYRWNTGQTTNFIYPTQQGTYTLNANLGNCRATDDIIVRLLPSPFIPLKSELPLCVPDALPIKLDAGGGAGQTYRWFPTGQTDQSIFVSNVGIYTVEVTNTLGCTSRASTNVVDRCEPSILVPDIFTPNGDIQNDSFQVFTAHIKDFELKIFNRWGELLFISKRPEDRWDGKYKGVLVKPDSFVWQITYTAEYFPERGTLKKQGAVTVAW</sequence>